<feature type="region of interest" description="Disordered" evidence="1">
    <location>
        <begin position="178"/>
        <end position="197"/>
    </location>
</feature>
<evidence type="ECO:0000313" key="3">
    <source>
        <dbReference type="Proteomes" id="UP000275028"/>
    </source>
</evidence>
<evidence type="ECO:0000256" key="1">
    <source>
        <dbReference type="SAM" id="MobiDB-lite"/>
    </source>
</evidence>
<dbReference type="Proteomes" id="UP000275028">
    <property type="component" value="Segment"/>
</dbReference>
<dbReference type="EMBL" id="MH884509">
    <property type="protein sequence ID" value="AYP68425.1"/>
    <property type="molecule type" value="Genomic_DNA"/>
</dbReference>
<accession>A0A3G3BVX4</accession>
<proteinExistence type="predicted"/>
<name>A0A3G3BVX4_9CAUD</name>
<gene>
    <name evidence="2" type="ORF">BboS125_00056</name>
</gene>
<keyword evidence="3" id="KW-1185">Reference proteome</keyword>
<sequence length="197" mass="22609">MAKQLRAVIRKGGQEYQVNPQGVEGSLYDVHEFLIKVATGKDFIITENEILDLGTSDDYEAIKVWYEEVPDAVEVAPPEEKREYFEEEYTYIAEYLGNKLRIKGLAARYLDREYYLPMHINDQAALEALPGNKLKALLMAIVPANVAVIVPPAQLPDYAEAESYIRDLGDEYQKEVERHQEKQNKNAVAWEGWNEKE</sequence>
<reference evidence="2 3" key="1">
    <citation type="submission" date="2018-09" db="EMBL/GenBank/DDBJ databases">
        <title>Comparative Genomic Analysis of Eight Novel Haloalkaliphilic Bacteriophages from Lake Elmenteita, Kenya.</title>
        <authorList>
            <person name="Akhwale J.K."/>
        </authorList>
    </citation>
    <scope>NUCLEOTIDE SEQUENCE [LARGE SCALE GENOMIC DNA]</scope>
</reference>
<protein>
    <submittedName>
        <fullName evidence="2">Uncharacterized protein</fullName>
    </submittedName>
</protein>
<organism evidence="2 3">
    <name type="scientific">Bacillus phage vB_BboS-125</name>
    <dbReference type="NCBI Taxonomy" id="2419618"/>
    <lineage>
        <taxon>Viruses</taxon>
        <taxon>Duplodnaviria</taxon>
        <taxon>Heunggongvirae</taxon>
        <taxon>Uroviricota</taxon>
        <taxon>Caudoviricetes</taxon>
        <taxon>Elmenteitavirus</taxon>
        <taxon>Elmenteitavirus ev125</taxon>
    </lineage>
</organism>
<evidence type="ECO:0000313" key="2">
    <source>
        <dbReference type="EMBL" id="AYP68425.1"/>
    </source>
</evidence>